<dbReference type="AlphaFoldDB" id="A0A9X0AH69"/>
<protein>
    <submittedName>
        <fullName evidence="1">Uncharacterized protein</fullName>
    </submittedName>
</protein>
<sequence>MNPGNQNATEPDKISQRLGELRDKLDEVMKAVDSFLKKTQDFKTAAESMEDGALKTRESDGIRSVQNMRRTFMRGVEETHANTWLK</sequence>
<organism evidence="1 2">
    <name type="scientific">Sclerotinia nivalis</name>
    <dbReference type="NCBI Taxonomy" id="352851"/>
    <lineage>
        <taxon>Eukaryota</taxon>
        <taxon>Fungi</taxon>
        <taxon>Dikarya</taxon>
        <taxon>Ascomycota</taxon>
        <taxon>Pezizomycotina</taxon>
        <taxon>Leotiomycetes</taxon>
        <taxon>Helotiales</taxon>
        <taxon>Sclerotiniaceae</taxon>
        <taxon>Sclerotinia</taxon>
    </lineage>
</organism>
<keyword evidence="2" id="KW-1185">Reference proteome</keyword>
<reference evidence="1" key="1">
    <citation type="submission" date="2022-11" db="EMBL/GenBank/DDBJ databases">
        <title>Genome Resource of Sclerotinia nivalis Strain SnTB1, a Plant Pathogen Isolated from American Ginseng.</title>
        <authorList>
            <person name="Fan S."/>
        </authorList>
    </citation>
    <scope>NUCLEOTIDE SEQUENCE</scope>
    <source>
        <strain evidence="1">SnTB1</strain>
    </source>
</reference>
<dbReference type="EMBL" id="JAPEIS010000009">
    <property type="protein sequence ID" value="KAJ8062742.1"/>
    <property type="molecule type" value="Genomic_DNA"/>
</dbReference>
<name>A0A9X0AH69_9HELO</name>
<proteinExistence type="predicted"/>
<evidence type="ECO:0000313" key="1">
    <source>
        <dbReference type="EMBL" id="KAJ8062742.1"/>
    </source>
</evidence>
<dbReference type="Proteomes" id="UP001152300">
    <property type="component" value="Unassembled WGS sequence"/>
</dbReference>
<gene>
    <name evidence="1" type="ORF">OCU04_008005</name>
</gene>
<comment type="caution">
    <text evidence="1">The sequence shown here is derived from an EMBL/GenBank/DDBJ whole genome shotgun (WGS) entry which is preliminary data.</text>
</comment>
<evidence type="ECO:0000313" key="2">
    <source>
        <dbReference type="Proteomes" id="UP001152300"/>
    </source>
</evidence>
<accession>A0A9X0AH69</accession>